<accession>A0ABX0A9G8</accession>
<proteinExistence type="predicted"/>
<sequence>MGSSANRIFVNTAPVRRPGNLSSMVVEIASHVPRMRAAFEAEAEFWDWFAGEVDSVRRNAGSREEAERLVDMLKQAAYRAGDGPVA</sequence>
<dbReference type="Proteomes" id="UP001429354">
    <property type="component" value="Unassembled WGS sequence"/>
</dbReference>
<evidence type="ECO:0000313" key="2">
    <source>
        <dbReference type="Proteomes" id="UP001429354"/>
    </source>
</evidence>
<protein>
    <submittedName>
        <fullName evidence="1">Uncharacterized protein</fullName>
    </submittedName>
</protein>
<organism evidence="1 2">
    <name type="scientific">Pseudoxanthomonas gei</name>
    <dbReference type="NCBI Taxonomy" id="1383030"/>
    <lineage>
        <taxon>Bacteria</taxon>
        <taxon>Pseudomonadati</taxon>
        <taxon>Pseudomonadota</taxon>
        <taxon>Gammaproteobacteria</taxon>
        <taxon>Lysobacterales</taxon>
        <taxon>Lysobacteraceae</taxon>
        <taxon>Pseudoxanthomonas</taxon>
    </lineage>
</organism>
<name>A0ABX0A9G8_9GAMM</name>
<gene>
    <name evidence="1" type="ORF">DT603_04840</name>
</gene>
<dbReference type="RefSeq" id="WP_162348709.1">
    <property type="nucleotide sequence ID" value="NZ_QOVG01000002.1"/>
</dbReference>
<evidence type="ECO:0000313" key="1">
    <source>
        <dbReference type="EMBL" id="NDK38165.1"/>
    </source>
</evidence>
<reference evidence="1 2" key="1">
    <citation type="submission" date="2018-07" db="EMBL/GenBank/DDBJ databases">
        <title>Whole genome Sequencing of Pseudoxanthomonas gei KCTC 32298 (T).</title>
        <authorList>
            <person name="Kumar S."/>
            <person name="Bansal K."/>
            <person name="Kaur A."/>
            <person name="Patil P."/>
            <person name="Sharma S."/>
            <person name="Patil P.B."/>
        </authorList>
    </citation>
    <scope>NUCLEOTIDE SEQUENCE [LARGE SCALE GENOMIC DNA]</scope>
    <source>
        <strain evidence="1 2">KCTC 32298</strain>
    </source>
</reference>
<keyword evidence="2" id="KW-1185">Reference proteome</keyword>
<dbReference type="EMBL" id="QOVG01000002">
    <property type="protein sequence ID" value="NDK38165.1"/>
    <property type="molecule type" value="Genomic_DNA"/>
</dbReference>
<comment type="caution">
    <text evidence="1">The sequence shown here is derived from an EMBL/GenBank/DDBJ whole genome shotgun (WGS) entry which is preliminary data.</text>
</comment>